<evidence type="ECO:0000256" key="2">
    <source>
        <dbReference type="ARBA" id="ARBA00022490"/>
    </source>
</evidence>
<keyword evidence="3" id="KW-0203">Cytokinin biosynthesis</keyword>
<sequence length="160" mass="18465">MDKSTSQYSNASESGWTHYLDESSISESYVERKSENVEYEGKRTRMNEEEKFEEDSSMVSDASSGPPHYDNEEYYCENMYHCLSSTNKESNEKKKVKECDTSQQSSPLDDTASSPFFSCPKKQDSFSKNGAMENALQFSECKFATRIKVILMKKKENRRL</sequence>
<evidence type="ECO:0000256" key="5">
    <source>
        <dbReference type="ARBA" id="ARBA00023242"/>
    </source>
</evidence>
<dbReference type="Proteomes" id="UP001157006">
    <property type="component" value="Chromosome 3"/>
</dbReference>
<protein>
    <submittedName>
        <fullName evidence="8">Uncharacterized protein</fullName>
    </submittedName>
</protein>
<evidence type="ECO:0000256" key="3">
    <source>
        <dbReference type="ARBA" id="ARBA00022712"/>
    </source>
</evidence>
<evidence type="ECO:0000256" key="1">
    <source>
        <dbReference type="ARBA" id="ARBA00004496"/>
    </source>
</evidence>
<organism evidence="8 9">
    <name type="scientific">Vicia faba</name>
    <name type="common">Broad bean</name>
    <name type="synonym">Faba vulgaris</name>
    <dbReference type="NCBI Taxonomy" id="3906"/>
    <lineage>
        <taxon>Eukaryota</taxon>
        <taxon>Viridiplantae</taxon>
        <taxon>Streptophyta</taxon>
        <taxon>Embryophyta</taxon>
        <taxon>Tracheophyta</taxon>
        <taxon>Spermatophyta</taxon>
        <taxon>Magnoliopsida</taxon>
        <taxon>eudicotyledons</taxon>
        <taxon>Gunneridae</taxon>
        <taxon>Pentapetalae</taxon>
        <taxon>rosids</taxon>
        <taxon>fabids</taxon>
        <taxon>Fabales</taxon>
        <taxon>Fabaceae</taxon>
        <taxon>Papilionoideae</taxon>
        <taxon>50 kb inversion clade</taxon>
        <taxon>NPAAA clade</taxon>
        <taxon>Hologalegina</taxon>
        <taxon>IRL clade</taxon>
        <taxon>Fabeae</taxon>
        <taxon>Vicia</taxon>
    </lineage>
</organism>
<reference evidence="8 9" key="1">
    <citation type="submission" date="2023-01" db="EMBL/GenBank/DDBJ databases">
        <authorList>
            <person name="Kreplak J."/>
        </authorList>
    </citation>
    <scope>NUCLEOTIDE SEQUENCE [LARGE SCALE GENOMIC DNA]</scope>
</reference>
<name>A0AAV1AAW5_VICFA</name>
<dbReference type="EMBL" id="OX451738">
    <property type="protein sequence ID" value="CAI8606223.1"/>
    <property type="molecule type" value="Genomic_DNA"/>
</dbReference>
<keyword evidence="9" id="KW-1185">Reference proteome</keyword>
<dbReference type="GO" id="GO:0005737">
    <property type="term" value="C:cytoplasm"/>
    <property type="evidence" value="ECO:0007669"/>
    <property type="project" value="UniProtKB-SubCell"/>
</dbReference>
<keyword evidence="2" id="KW-0963">Cytoplasm</keyword>
<dbReference type="GO" id="GO:0009736">
    <property type="term" value="P:cytokinin-activated signaling pathway"/>
    <property type="evidence" value="ECO:0007669"/>
    <property type="project" value="UniProtKB-KW"/>
</dbReference>
<feature type="region of interest" description="Disordered" evidence="7">
    <location>
        <begin position="90"/>
        <end position="115"/>
    </location>
</feature>
<feature type="compositionally biased region" description="Polar residues" evidence="7">
    <location>
        <begin position="101"/>
        <end position="115"/>
    </location>
</feature>
<evidence type="ECO:0000313" key="8">
    <source>
        <dbReference type="EMBL" id="CAI8606223.1"/>
    </source>
</evidence>
<keyword evidence="4" id="KW-0932">Cytokinin signaling pathway</keyword>
<keyword evidence="5" id="KW-0539">Nucleus</keyword>
<proteinExistence type="inferred from homology"/>
<feature type="compositionally biased region" description="Basic and acidic residues" evidence="7">
    <location>
        <begin position="29"/>
        <end position="49"/>
    </location>
</feature>
<dbReference type="InterPro" id="IPR044670">
    <property type="entry name" value="SOFL"/>
</dbReference>
<evidence type="ECO:0000256" key="7">
    <source>
        <dbReference type="SAM" id="MobiDB-lite"/>
    </source>
</evidence>
<gene>
    <name evidence="8" type="ORF">VFH_III219680</name>
</gene>
<feature type="region of interest" description="Disordered" evidence="7">
    <location>
        <begin position="1"/>
        <end position="67"/>
    </location>
</feature>
<comment type="subcellular location">
    <subcellularLocation>
        <location evidence="1">Cytoplasm</location>
    </subcellularLocation>
</comment>
<feature type="compositionally biased region" description="Basic and acidic residues" evidence="7">
    <location>
        <begin position="90"/>
        <end position="100"/>
    </location>
</feature>
<evidence type="ECO:0000256" key="4">
    <source>
        <dbReference type="ARBA" id="ARBA00022864"/>
    </source>
</evidence>
<dbReference type="GO" id="GO:0009691">
    <property type="term" value="P:cytokinin biosynthetic process"/>
    <property type="evidence" value="ECO:0007669"/>
    <property type="project" value="UniProtKB-KW"/>
</dbReference>
<feature type="compositionally biased region" description="Polar residues" evidence="7">
    <location>
        <begin position="1"/>
        <end position="15"/>
    </location>
</feature>
<comment type="similarity">
    <text evidence="6">Belongs to the SOFL plant protein family.</text>
</comment>
<dbReference type="PANTHER" id="PTHR33347">
    <property type="entry name" value="OSJNBA0091C07.3 PROTEIN"/>
    <property type="match status" value="1"/>
</dbReference>
<dbReference type="PANTHER" id="PTHR33347:SF38">
    <property type="match status" value="1"/>
</dbReference>
<evidence type="ECO:0000313" key="9">
    <source>
        <dbReference type="Proteomes" id="UP001157006"/>
    </source>
</evidence>
<accession>A0AAV1AAW5</accession>
<dbReference type="AlphaFoldDB" id="A0AAV1AAW5"/>
<evidence type="ECO:0000256" key="6">
    <source>
        <dbReference type="ARBA" id="ARBA00024199"/>
    </source>
</evidence>